<evidence type="ECO:0000313" key="3">
    <source>
        <dbReference type="Proteomes" id="UP000191094"/>
    </source>
</evidence>
<dbReference type="CDD" id="cd09736">
    <property type="entry name" value="Csy2_I-F"/>
    <property type="match status" value="1"/>
</dbReference>
<dbReference type="Pfam" id="PF09614">
    <property type="entry name" value="Cas_Csy2"/>
    <property type="match status" value="1"/>
</dbReference>
<dbReference type="STRING" id="90241.B0682_02570"/>
<comment type="caution">
    <text evidence="2">The sequence shown here is derived from an EMBL/GenBank/DDBJ whole genome shotgun (WGS) entry which is preliminary data.</text>
</comment>
<dbReference type="EMBL" id="MUYT01000004">
    <property type="protein sequence ID" value="OOS21583.1"/>
    <property type="molecule type" value="Genomic_DNA"/>
</dbReference>
<sequence length="335" mass="38570">MADYILLERLQVENANAIAGFTYGFPAVTAFLGFEHALSRKLKNLIDIELNGCAIFCHDYVANHYQNAYTKFIQNRNPPSTLKGRSNDAKKPAPIIEEGKMDMTVSVLLRCQGTLSSNSERVASYHQTIKNLVYQSRLAGGSIKKLTNIHLLSDSDKLLNHLKHILLPSFVLIDATRLLQEHFDNIQIEHAQNTNQSLLNIWTDFFAFKEMAIKREQTEEISWQRHVPPNKQGWIVPLMIGYKGISPLYEPEQVENLRDTRYPFRFVEAVHGLGEWQSVHRIHSLDSLFWQYQVENEWYLCQQNSTSQSKIHPLKDNPSEDKSHSLDDLFDDSSI</sequence>
<accession>A0A1T0CH07</accession>
<dbReference type="NCBIfam" id="TIGR02565">
    <property type="entry name" value="cas_Csy2"/>
    <property type="match status" value="1"/>
</dbReference>
<feature type="region of interest" description="Disordered" evidence="1">
    <location>
        <begin position="309"/>
        <end position="335"/>
    </location>
</feature>
<dbReference type="OrthoDB" id="1550641at2"/>
<dbReference type="InterPro" id="IPR013398">
    <property type="entry name" value="CRISPR-assoc_prot_Csy2"/>
</dbReference>
<keyword evidence="3" id="KW-1185">Reference proteome</keyword>
<evidence type="ECO:0000313" key="2">
    <source>
        <dbReference type="EMBL" id="OOS21583.1"/>
    </source>
</evidence>
<protein>
    <submittedName>
        <fullName evidence="2">Type I-F CRISPR-associated protein Csy2</fullName>
    </submittedName>
</protein>
<evidence type="ECO:0000256" key="1">
    <source>
        <dbReference type="SAM" id="MobiDB-lite"/>
    </source>
</evidence>
<name>A0A1T0CH07_9GAMM</name>
<dbReference type="AlphaFoldDB" id="A0A1T0CH07"/>
<organism evidence="2 3">
    <name type="scientific">Lwoffella lincolnii</name>
    <dbReference type="NCBI Taxonomy" id="90241"/>
    <lineage>
        <taxon>Bacteria</taxon>
        <taxon>Pseudomonadati</taxon>
        <taxon>Pseudomonadota</taxon>
        <taxon>Gammaproteobacteria</taxon>
        <taxon>Moraxellales</taxon>
        <taxon>Moraxellaceae</taxon>
        <taxon>Lwoffella</taxon>
    </lineage>
</organism>
<reference evidence="2 3" key="1">
    <citation type="submission" date="2017-02" db="EMBL/GenBank/DDBJ databases">
        <title>Draft genome sequence of Moraxella lincolnii CCUG 9405T type strain.</title>
        <authorList>
            <person name="Salva-Serra F."/>
            <person name="Engstrom-Jakobsson H."/>
            <person name="Thorell K."/>
            <person name="Jaen-Luchoro D."/>
            <person name="Gonzales-Siles L."/>
            <person name="Karlsson R."/>
            <person name="Yazdan S."/>
            <person name="Boulund F."/>
            <person name="Johnning A."/>
            <person name="Engstrand L."/>
            <person name="Kristiansson E."/>
            <person name="Moore E."/>
        </authorList>
    </citation>
    <scope>NUCLEOTIDE SEQUENCE [LARGE SCALE GENOMIC DNA]</scope>
    <source>
        <strain evidence="2 3">CCUG 9405</strain>
    </source>
</reference>
<proteinExistence type="predicted"/>
<dbReference type="Proteomes" id="UP000191094">
    <property type="component" value="Unassembled WGS sequence"/>
</dbReference>
<feature type="compositionally biased region" description="Basic and acidic residues" evidence="1">
    <location>
        <begin position="313"/>
        <end position="327"/>
    </location>
</feature>
<dbReference type="RefSeq" id="WP_078306540.1">
    <property type="nucleotide sequence ID" value="NZ_MUYT01000004.1"/>
</dbReference>
<gene>
    <name evidence="2" type="ORF">B0682_02570</name>
</gene>